<name>A0ABP6QJP6_9ACTN</name>
<evidence type="ECO:0000259" key="1">
    <source>
        <dbReference type="Pfam" id="PF02470"/>
    </source>
</evidence>
<dbReference type="PANTHER" id="PTHR33371:SF4">
    <property type="entry name" value="INTERMEMBRANE PHOSPHOLIPID TRANSPORT SYSTEM BINDING PROTEIN MLAD"/>
    <property type="match status" value="1"/>
</dbReference>
<evidence type="ECO:0008006" key="5">
    <source>
        <dbReference type="Google" id="ProtNLM"/>
    </source>
</evidence>
<accession>A0ABP6QJP6</accession>
<dbReference type="InterPro" id="IPR003399">
    <property type="entry name" value="Mce/MlaD"/>
</dbReference>
<feature type="domain" description="Mammalian cell entry C-terminal" evidence="2">
    <location>
        <begin position="121"/>
        <end position="228"/>
    </location>
</feature>
<reference evidence="4" key="1">
    <citation type="journal article" date="2019" name="Int. J. Syst. Evol. Microbiol.">
        <title>The Global Catalogue of Microorganisms (GCM) 10K type strain sequencing project: providing services to taxonomists for standard genome sequencing and annotation.</title>
        <authorList>
            <consortium name="The Broad Institute Genomics Platform"/>
            <consortium name="The Broad Institute Genome Sequencing Center for Infectious Disease"/>
            <person name="Wu L."/>
            <person name="Ma J."/>
        </authorList>
    </citation>
    <scope>NUCLEOTIDE SEQUENCE [LARGE SCALE GENOMIC DNA]</scope>
    <source>
        <strain evidence="4">JCM 9377</strain>
    </source>
</reference>
<evidence type="ECO:0000313" key="3">
    <source>
        <dbReference type="EMBL" id="GAA3236137.1"/>
    </source>
</evidence>
<dbReference type="Pfam" id="PF11887">
    <property type="entry name" value="Mce4_CUP1"/>
    <property type="match status" value="1"/>
</dbReference>
<dbReference type="InterPro" id="IPR052336">
    <property type="entry name" value="MlaD_Phospholipid_Transporter"/>
</dbReference>
<feature type="domain" description="Mce/MlaD" evidence="1">
    <location>
        <begin position="35"/>
        <end position="112"/>
    </location>
</feature>
<evidence type="ECO:0000259" key="2">
    <source>
        <dbReference type="Pfam" id="PF11887"/>
    </source>
</evidence>
<comment type="caution">
    <text evidence="3">The sequence shown here is derived from an EMBL/GenBank/DDBJ whole genome shotgun (WGS) entry which is preliminary data.</text>
</comment>
<dbReference type="InterPro" id="IPR024516">
    <property type="entry name" value="Mce_C"/>
</dbReference>
<keyword evidence="4" id="KW-1185">Reference proteome</keyword>
<evidence type="ECO:0000313" key="4">
    <source>
        <dbReference type="Proteomes" id="UP001501237"/>
    </source>
</evidence>
<dbReference type="Proteomes" id="UP001501237">
    <property type="component" value="Unassembled WGS sequence"/>
</dbReference>
<proteinExistence type="predicted"/>
<sequence length="333" mass="34050">MTVSFRRGLAVTTATLLVLAAALYLLLADPFSTAGVQVRAEFGRAGQGLKTGSPVKIRGVRVGTVVKVRLGTDGRAHLVLGFDEGFRVPATAEAAIEPASVFGPKYVNLVPGAGEGGGPYLADGALITRTKDPSDLADLLADAAGAVEAIDPGEVATLVHTIADGLSGQGPALQRILASTETLTGVAHVHRDDARTFLHDGADLSTTLAASGPDLVAIVQDGNHLIATAAVAPKGSLGSFADGLADVSAIVAHGLDKRGGQLGESFRSSERLVALFYGQLGRLGGAIRTANGLLPVYNDLARIPAADGKHFLGVQAYLPSNPCDLILGLCGRR</sequence>
<dbReference type="PANTHER" id="PTHR33371">
    <property type="entry name" value="INTERMEMBRANE PHOSPHOLIPID TRANSPORT SYSTEM BINDING PROTEIN MLAD-RELATED"/>
    <property type="match status" value="1"/>
</dbReference>
<organism evidence="3 4">
    <name type="scientific">Actinocorallia longicatena</name>
    <dbReference type="NCBI Taxonomy" id="111803"/>
    <lineage>
        <taxon>Bacteria</taxon>
        <taxon>Bacillati</taxon>
        <taxon>Actinomycetota</taxon>
        <taxon>Actinomycetes</taxon>
        <taxon>Streptosporangiales</taxon>
        <taxon>Thermomonosporaceae</taxon>
        <taxon>Actinocorallia</taxon>
    </lineage>
</organism>
<dbReference type="EMBL" id="BAAAUV010000029">
    <property type="protein sequence ID" value="GAA3236137.1"/>
    <property type="molecule type" value="Genomic_DNA"/>
</dbReference>
<gene>
    <name evidence="3" type="ORF">GCM10010468_70250</name>
</gene>
<dbReference type="RefSeq" id="WP_344837221.1">
    <property type="nucleotide sequence ID" value="NZ_BAAAUV010000029.1"/>
</dbReference>
<protein>
    <recommendedName>
        <fullName evidence="5">MCE family protein</fullName>
    </recommendedName>
</protein>
<dbReference type="Pfam" id="PF02470">
    <property type="entry name" value="MlaD"/>
    <property type="match status" value="1"/>
</dbReference>